<dbReference type="Gene3D" id="2.40.30.170">
    <property type="match status" value="1"/>
</dbReference>
<proteinExistence type="inferred from homology"/>
<name>B0VIU0_CLOAI</name>
<protein>
    <submittedName>
        <fullName evidence="6">Efflux transporter, RND family, MFP subunit</fullName>
    </submittedName>
</protein>
<dbReference type="AlphaFoldDB" id="B0VIU0"/>
<dbReference type="NCBIfam" id="TIGR01730">
    <property type="entry name" value="RND_mfp"/>
    <property type="match status" value="1"/>
</dbReference>
<evidence type="ECO:0000259" key="5">
    <source>
        <dbReference type="Pfam" id="PF25990"/>
    </source>
</evidence>
<dbReference type="KEGG" id="caci:CLOAM0086"/>
<keyword evidence="7" id="KW-1185">Reference proteome</keyword>
<evidence type="ECO:0000256" key="2">
    <source>
        <dbReference type="SAM" id="MobiDB-lite"/>
    </source>
</evidence>
<dbReference type="GO" id="GO:0015562">
    <property type="term" value="F:efflux transmembrane transporter activity"/>
    <property type="evidence" value="ECO:0007669"/>
    <property type="project" value="TreeGrafter"/>
</dbReference>
<dbReference type="Pfam" id="PF25990">
    <property type="entry name" value="Beta-barrel_YknX"/>
    <property type="match status" value="1"/>
</dbReference>
<gene>
    <name evidence="6" type="ordered locus">CLOAM0086</name>
</gene>
<evidence type="ECO:0000313" key="6">
    <source>
        <dbReference type="EMBL" id="CAO80000.1"/>
    </source>
</evidence>
<comment type="similarity">
    <text evidence="1">Belongs to the membrane fusion protein (MFP) (TC 8.A.1) family.</text>
</comment>
<dbReference type="PANTHER" id="PTHR30469:SF33">
    <property type="entry name" value="SLR1207 PROTEIN"/>
    <property type="match status" value="1"/>
</dbReference>
<dbReference type="InterPro" id="IPR058636">
    <property type="entry name" value="Beta-barrel_YknX"/>
</dbReference>
<evidence type="ECO:0000256" key="3">
    <source>
        <dbReference type="SAM" id="Phobius"/>
    </source>
</evidence>
<organism evidence="6 7">
    <name type="scientific">Cloacimonas acidaminovorans (strain Evry)</name>
    <dbReference type="NCBI Taxonomy" id="459349"/>
    <lineage>
        <taxon>Bacteria</taxon>
        <taxon>Pseudomonadati</taxon>
        <taxon>Candidatus Cloacimonadota</taxon>
        <taxon>Candidatus Cloacimonadia</taxon>
        <taxon>Candidatus Cloacimonadales</taxon>
        <taxon>Candidatus Cloacimonadaceae</taxon>
        <taxon>Candidatus Cloacimonas</taxon>
    </lineage>
</organism>
<evidence type="ECO:0000259" key="4">
    <source>
        <dbReference type="Pfam" id="PF25917"/>
    </source>
</evidence>
<keyword evidence="3" id="KW-0472">Membrane</keyword>
<dbReference type="OrthoDB" id="9809068at2"/>
<evidence type="ECO:0000256" key="1">
    <source>
        <dbReference type="ARBA" id="ARBA00009477"/>
    </source>
</evidence>
<reference evidence="6 7" key="1">
    <citation type="journal article" date="2008" name="J. Bacteriol.">
        <title>'Candidatus Cloacamonas acidaminovorans': genome sequence reconstruction provides a first glimpse of a new bacterial division.</title>
        <authorList>
            <person name="Pelletier E."/>
            <person name="Kreimeyer A."/>
            <person name="Bocs S."/>
            <person name="Rouy Z."/>
            <person name="Gyapay G."/>
            <person name="Chouari R."/>
            <person name="Riviere D."/>
            <person name="Ganesan A."/>
            <person name="Daegelen P."/>
            <person name="Sghir A."/>
            <person name="Cohen G.N."/>
            <person name="Medigue C."/>
            <person name="Weissenbach J."/>
            <person name="Le Paslier D."/>
        </authorList>
    </citation>
    <scope>NUCLEOTIDE SEQUENCE [LARGE SCALE GENOMIC DNA]</scope>
    <source>
        <strain evidence="7">Evry</strain>
    </source>
</reference>
<dbReference type="Gene3D" id="1.10.287.470">
    <property type="entry name" value="Helix hairpin bin"/>
    <property type="match status" value="1"/>
</dbReference>
<dbReference type="eggNOG" id="COG0845">
    <property type="taxonomic scope" value="Bacteria"/>
</dbReference>
<feature type="domain" description="YknX-like beta-barrel" evidence="5">
    <location>
        <begin position="207"/>
        <end position="282"/>
    </location>
</feature>
<feature type="transmembrane region" description="Helical" evidence="3">
    <location>
        <begin position="7"/>
        <end position="24"/>
    </location>
</feature>
<dbReference type="Proteomes" id="UP000002019">
    <property type="component" value="Chromosome"/>
</dbReference>
<dbReference type="Gene3D" id="2.40.50.100">
    <property type="match status" value="1"/>
</dbReference>
<evidence type="ECO:0000313" key="7">
    <source>
        <dbReference type="Proteomes" id="UP000002019"/>
    </source>
</evidence>
<feature type="compositionally biased region" description="Polar residues" evidence="2">
    <location>
        <begin position="409"/>
        <end position="421"/>
    </location>
</feature>
<dbReference type="PANTHER" id="PTHR30469">
    <property type="entry name" value="MULTIDRUG RESISTANCE PROTEIN MDTA"/>
    <property type="match status" value="1"/>
</dbReference>
<dbReference type="RefSeq" id="WP_015423861.1">
    <property type="nucleotide sequence ID" value="NC_020449.1"/>
</dbReference>
<dbReference type="SUPFAM" id="SSF111369">
    <property type="entry name" value="HlyD-like secretion proteins"/>
    <property type="match status" value="1"/>
</dbReference>
<feature type="region of interest" description="Disordered" evidence="2">
    <location>
        <begin position="409"/>
        <end position="431"/>
    </location>
</feature>
<dbReference type="Gene3D" id="2.40.420.20">
    <property type="match status" value="1"/>
</dbReference>
<keyword evidence="3" id="KW-1133">Transmembrane helix</keyword>
<dbReference type="Pfam" id="PF25917">
    <property type="entry name" value="BSH_RND"/>
    <property type="match status" value="1"/>
</dbReference>
<keyword evidence="3" id="KW-0812">Transmembrane</keyword>
<dbReference type="EMBL" id="CU466930">
    <property type="protein sequence ID" value="CAO80000.1"/>
    <property type="molecule type" value="Genomic_DNA"/>
</dbReference>
<feature type="compositionally biased region" description="Gly residues" evidence="2">
    <location>
        <begin position="422"/>
        <end position="431"/>
    </location>
</feature>
<dbReference type="HOGENOM" id="CLU_018816_14_1_0"/>
<dbReference type="GO" id="GO:1990281">
    <property type="term" value="C:efflux pump complex"/>
    <property type="evidence" value="ECO:0007669"/>
    <property type="project" value="TreeGrafter"/>
</dbReference>
<feature type="domain" description="Multidrug resistance protein MdtA-like barrel-sandwich hybrid" evidence="4">
    <location>
        <begin position="59"/>
        <end position="195"/>
    </location>
</feature>
<dbReference type="InterPro" id="IPR058625">
    <property type="entry name" value="MdtA-like_BSH"/>
</dbReference>
<dbReference type="InterPro" id="IPR006143">
    <property type="entry name" value="RND_pump_MFP"/>
</dbReference>
<accession>B0VIU0</accession>
<dbReference type="STRING" id="459349.CLOAM0086"/>
<sequence length="431" mass="47243">MKKYLKYIIIIALILIAIIVITSLRKAKNKPEFRTTSPSFGNIREVVTATGSLNPYVLVSVGTEVSGKIDKLYKDFNDKVKKGELLAKLDTEILATNLEAAKADLAKAKTALDQAKLDYDLQAELLEKKMTPEYDAKKALFAYQTAQQNFNNAQLTLQRAQKNLANAYITSPINGIVVSRDVDEGQTVAASMSSPTLFKIANNLDQMQISANVDEADIGKIKVGLPVEFSVDAYPSENFSGNVKQIRLNPTTESNVVSYSVIIDAANPEQKLLPGMTTNVTIIIQARENVMRISETATRFKPSKEIWEQLGYKWSDDLLLKAQKEAYASLAKAKAIPAKTDTTNFNQKKYGKTKQEFSSKTISSSGKAALIWVLEDNQPKPKGIRTGISESGYIEVIEGLTGNETIITGVNTKSGSETNNGTQGGPGMRHF</sequence>